<evidence type="ECO:0000259" key="5">
    <source>
        <dbReference type="Pfam" id="PF08669"/>
    </source>
</evidence>
<dbReference type="PANTHER" id="PTHR43757:SF2">
    <property type="entry name" value="AMINOMETHYLTRANSFERASE, MITOCHONDRIAL"/>
    <property type="match status" value="1"/>
</dbReference>
<organism evidence="7 8">
    <name type="scientific">Phaeobacter gallaeciensis</name>
    <dbReference type="NCBI Taxonomy" id="60890"/>
    <lineage>
        <taxon>Bacteria</taxon>
        <taxon>Pseudomonadati</taxon>
        <taxon>Pseudomonadota</taxon>
        <taxon>Alphaproteobacteria</taxon>
        <taxon>Rhodobacterales</taxon>
        <taxon>Roseobacteraceae</taxon>
        <taxon>Phaeobacter</taxon>
    </lineage>
</organism>
<evidence type="ECO:0000256" key="2">
    <source>
        <dbReference type="ARBA" id="ARBA00023002"/>
    </source>
</evidence>
<dbReference type="PIRSF" id="PIRSF037980">
    <property type="entry name" value="SoxA"/>
    <property type="match status" value="1"/>
</dbReference>
<evidence type="ECO:0000313" key="7">
    <source>
        <dbReference type="EMBL" id="ANP35354.1"/>
    </source>
</evidence>
<dbReference type="InterPro" id="IPR028896">
    <property type="entry name" value="GcvT/YgfZ/DmdA"/>
</dbReference>
<evidence type="ECO:0000259" key="4">
    <source>
        <dbReference type="Pfam" id="PF07992"/>
    </source>
</evidence>
<dbReference type="PANTHER" id="PTHR43757">
    <property type="entry name" value="AMINOMETHYLTRANSFERASE"/>
    <property type="match status" value="1"/>
</dbReference>
<dbReference type="Pfam" id="PF13510">
    <property type="entry name" value="Fer2_4"/>
    <property type="match status" value="1"/>
</dbReference>
<dbReference type="OrthoDB" id="5287468at2"/>
<name>A0A1B0ZMN7_9RHOB</name>
<protein>
    <submittedName>
        <fullName evidence="7">Sarcosine oxidase, alpha subunit family, heterotetrameric form</fullName>
    </submittedName>
</protein>
<dbReference type="InterPro" id="IPR027266">
    <property type="entry name" value="TrmE/GcvT-like"/>
</dbReference>
<dbReference type="AlphaFoldDB" id="A0A1B0ZMN7"/>
<dbReference type="InterPro" id="IPR006222">
    <property type="entry name" value="GCVT_N"/>
</dbReference>
<dbReference type="SUPFAM" id="SSF51905">
    <property type="entry name" value="FAD/NAD(P)-binding domain"/>
    <property type="match status" value="1"/>
</dbReference>
<dbReference type="PATRIC" id="fig|60890.4.peg.406"/>
<feature type="domain" description="SoxA A3" evidence="6">
    <location>
        <begin position="523"/>
        <end position="604"/>
    </location>
</feature>
<dbReference type="Pfam" id="PF08669">
    <property type="entry name" value="GCV_T_C"/>
    <property type="match status" value="1"/>
</dbReference>
<keyword evidence="8" id="KW-1185">Reference proteome</keyword>
<accession>A0A1B0ZMN7</accession>
<dbReference type="SUPFAM" id="SSF103025">
    <property type="entry name" value="Folate-binding domain"/>
    <property type="match status" value="1"/>
</dbReference>
<feature type="domain" description="FAD/NAD(P)-binding" evidence="4">
    <location>
        <begin position="172"/>
        <end position="423"/>
    </location>
</feature>
<gene>
    <name evidence="7" type="primary">soxA</name>
    <name evidence="7" type="ORF">JL2886_00422</name>
</gene>
<evidence type="ECO:0000259" key="6">
    <source>
        <dbReference type="Pfam" id="PF17806"/>
    </source>
</evidence>
<dbReference type="InterPro" id="IPR029043">
    <property type="entry name" value="GcvT/YgfZ_C"/>
</dbReference>
<dbReference type="NCBIfam" id="TIGR01372">
    <property type="entry name" value="soxA"/>
    <property type="match status" value="1"/>
</dbReference>
<dbReference type="Gene3D" id="3.30.1360.120">
    <property type="entry name" value="Probable tRNA modification gtpase trme, domain 1"/>
    <property type="match status" value="1"/>
</dbReference>
<dbReference type="InterPro" id="IPR042204">
    <property type="entry name" value="2Fe-2S-bd_N"/>
</dbReference>
<keyword evidence="2" id="KW-0560">Oxidoreductase</keyword>
<dbReference type="InterPro" id="IPR036188">
    <property type="entry name" value="FAD/NAD-bd_sf"/>
</dbReference>
<dbReference type="InterPro" id="IPR023753">
    <property type="entry name" value="FAD/NAD-binding_dom"/>
</dbReference>
<dbReference type="RefSeq" id="WP_065270485.1">
    <property type="nucleotide sequence ID" value="NZ_CP015124.1"/>
</dbReference>
<dbReference type="PRINTS" id="PR00368">
    <property type="entry name" value="FADPNR"/>
</dbReference>
<dbReference type="InterPro" id="IPR013977">
    <property type="entry name" value="GcvT_C"/>
</dbReference>
<feature type="domain" description="GCVT N-terminal" evidence="3">
    <location>
        <begin position="620"/>
        <end position="895"/>
    </location>
</feature>
<dbReference type="PRINTS" id="PR00469">
    <property type="entry name" value="PNDRDTASEII"/>
</dbReference>
<dbReference type="Gene3D" id="3.10.20.440">
    <property type="entry name" value="2Fe-2S iron-sulphur cluster binding domain, sarcosine oxidase, alpha subunit, N-terminal domain"/>
    <property type="match status" value="1"/>
</dbReference>
<dbReference type="InterPro" id="IPR041117">
    <property type="entry name" value="SoxA_A3"/>
</dbReference>
<dbReference type="EMBL" id="CP015124">
    <property type="protein sequence ID" value="ANP35354.1"/>
    <property type="molecule type" value="Genomic_DNA"/>
</dbReference>
<dbReference type="GO" id="GO:0008115">
    <property type="term" value="F:sarcosine oxidase activity"/>
    <property type="evidence" value="ECO:0007669"/>
    <property type="project" value="InterPro"/>
</dbReference>
<dbReference type="Pfam" id="PF01571">
    <property type="entry name" value="GCV_T"/>
    <property type="match status" value="1"/>
</dbReference>
<dbReference type="Pfam" id="PF17806">
    <property type="entry name" value="SO_alpha_A3"/>
    <property type="match status" value="1"/>
</dbReference>
<feature type="domain" description="Aminomethyltransferase C-terminal" evidence="5">
    <location>
        <begin position="916"/>
        <end position="1001"/>
    </location>
</feature>
<comment type="similarity">
    <text evidence="1">Belongs to the GcvT family.</text>
</comment>
<evidence type="ECO:0000256" key="1">
    <source>
        <dbReference type="ARBA" id="ARBA00008609"/>
    </source>
</evidence>
<dbReference type="Pfam" id="PF07992">
    <property type="entry name" value="Pyr_redox_2"/>
    <property type="match status" value="1"/>
</dbReference>
<evidence type="ECO:0000259" key="3">
    <source>
        <dbReference type="Pfam" id="PF01571"/>
    </source>
</evidence>
<reference evidence="7 8" key="1">
    <citation type="submission" date="2016-04" db="EMBL/GenBank/DDBJ databases">
        <authorList>
            <person name="Evans L.H."/>
            <person name="Alamgir A."/>
            <person name="Owens N."/>
            <person name="Weber N.D."/>
            <person name="Virtaneva K."/>
            <person name="Barbian K."/>
            <person name="Babar A."/>
            <person name="Rosenke K."/>
        </authorList>
    </citation>
    <scope>NUCLEOTIDE SEQUENCE [LARGE SCALE GENOMIC DNA]</scope>
    <source>
        <strain evidence="7 8">JL2886</strain>
    </source>
</reference>
<dbReference type="InterPro" id="IPR006277">
    <property type="entry name" value="Sarcosine_oxidase_asu"/>
</dbReference>
<evidence type="ECO:0000313" key="8">
    <source>
        <dbReference type="Proteomes" id="UP000092565"/>
    </source>
</evidence>
<dbReference type="Proteomes" id="UP000092565">
    <property type="component" value="Chromosome"/>
</dbReference>
<dbReference type="GO" id="GO:0046653">
    <property type="term" value="P:tetrahydrofolate metabolic process"/>
    <property type="evidence" value="ECO:0007669"/>
    <property type="project" value="InterPro"/>
</dbReference>
<dbReference type="SUPFAM" id="SSF101790">
    <property type="entry name" value="Aminomethyltransferase beta-barrel domain"/>
    <property type="match status" value="1"/>
</dbReference>
<dbReference type="Gene3D" id="3.40.50.720">
    <property type="entry name" value="NAD(P)-binding Rossmann-like Domain"/>
    <property type="match status" value="1"/>
</dbReference>
<dbReference type="Gene3D" id="3.50.50.60">
    <property type="entry name" value="FAD/NAD(P)-binding domain"/>
    <property type="match status" value="2"/>
</dbReference>
<sequence length="1009" mass="109093">MSTRLANQGRLIDRSKPIEFTFNGTRMTGYAGDTLASALLANDQLLVGRSFKYHRPRGLVASGAEEPNALVGLGTGARFEPNQRATTTELFSGLSAQSQNHWPSLEFDVGVVNNKLARFLPAGFYYKTFIHPKPFWKHVYEPIIRKSAGLGQAPDRELKDADTYEHFYFFADVLVVGGGVAGLQAALTAGRSGAKVLVIEQNAHWGGRAPVDGGTIDGDDPEAWVEQALAELTAMENVTLRNRCMGSGVYDHGYALGYERLTDHTPGQGGPRHRLWRIRAKQIVTATGAIERPLSFAGNDVPGVMLAAAMRDYVVNWGATPGQRVVVATNNDDAYRTALALHGAGVEVVRVLDTREAGGGALMDEVRALGIRVECGRGIAKVKDGKHVTKVAICAQNGQGGAQEEVEADAVAMSGGWSPVVHLWSHCGGKLLWDDAQAHFRPDPSRPPLGADGEGFVVTAGAASGPLTLDAVLADGAEAGAKAAAAAGFKADATAAKGEAQDEAPMQPVWLMPARAEINLRMKAWLDFQNDVKVSDVQLAAREGYESVEHTKRYTTLGMATDQGKLSNINGLAILADSLGSEIPQVGTTTFRPPYHPISMGAIGGEARGEIFQPLRKTPMYDWHDGNGADWEPVGHWRRPYAYVRSGESVKEAVNREITNTRQNVGMLDASTLGKLIVKGPDAGRFLDMMYTNMMSTLKVGKCRYGLMCSENGFLSDDGVVARIDEDTWLCHTTTGGADRIHAHMEEWLQTEWWDWKVYVANVTEQYAQIAVVGPKARKVLEKLNGAAGGGLDVSKEALPFMEWKDGEIGGFKCRVYRISFSGELSYEIAVAASDGQAFWDALMAAGQEFGVMPYGTECLHVLRAEKGFIMIGDETDGTVIPQDLGLNWAISKKKEDFIGKRAQLRSHMADPERWKLVGLETTDGSVLPDGAYAVGNGVNANGQKNTIGRVTSTYYSPTLGKGIAMGLVKHGPDRMGEVLDFPGTDGTIFKARIVDPVFYDKEGEKQNV</sequence>
<proteinExistence type="inferred from homology"/>